<dbReference type="AlphaFoldDB" id="A0A067PXW9"/>
<dbReference type="GO" id="GO:0051315">
    <property type="term" value="P:attachment of mitotic spindle microtubules to kinetochore"/>
    <property type="evidence" value="ECO:0007669"/>
    <property type="project" value="UniProtKB-UniRule"/>
</dbReference>
<dbReference type="InterPro" id="IPR055260">
    <property type="entry name" value="Ndc80_CH"/>
</dbReference>
<keyword evidence="7 10" id="KW-0539">Nucleus</keyword>
<sequence>MADPRRRSVLQHAEMFSNARSGIPMPPSAMKKSTNNMRMSMAGPAMRGPYPPPGTNPRQSMYRSQNLNPLLQSASKPPIGRTPLKGNARRGSMWNGGGGAGAGPSSSQPSKDQRPLRDKGFQNKIRQEIVTWLQDYGFEISEAALKSITGKDYRAIFEFLIGQLDENYPFDPDKRMEEQFIQALRSVAYPFVSTMDPKWLAAPASMHCWPALLGVLYWLVEMAKAKESYLSSAHPSLQKIEDVPEQFDLEDHYQAISFEYYTKGYHLYLSGQDVFPDLDRMVEDFYNRKNASILEEVEKQREELRALQNEFEEMENSAPPLEKLKEQIKNVKIDEKKFSDLVRHCEQRKISLEKFIEAEKARLVAEEENLQNLRAEEIRLLDIVKVQNLSPDEVIKMNTEHQTLSRSIEEFRKRISETRKIIGDLEVTVARRVSSTEDAIDAYTNLLATLSLFPPLPHPLPSTIDLRVELNPAASDPKNLLVGEDVRSVIKPTLGRVAMMKKEERAGVEKERIGVENELDQILVECENLEEEIGEVEKQVVGLVDEADSIREAAQHEAMISGGEASRLQENLAQAKAAAMASGVGVKSRLQTLQIAYQEQMERVNRLKEDTIRAILKNCNDIGAFKKEVENSLIYLKDYAEAN</sequence>
<keyword evidence="5 10" id="KW-0995">Kinetochore</keyword>
<dbReference type="PANTHER" id="PTHR10643">
    <property type="entry name" value="KINETOCHORE PROTEIN NDC80"/>
    <property type="match status" value="1"/>
</dbReference>
<keyword evidence="4 10" id="KW-0498">Mitosis</keyword>
<gene>
    <name evidence="14" type="ORF">JAAARDRAFT_126894</name>
</gene>
<keyword evidence="9 10" id="KW-0137">Centromere</keyword>
<comment type="subcellular location">
    <subcellularLocation>
        <location evidence="10">Chromosome</location>
        <location evidence="10">Centromere</location>
        <location evidence="10">Kinetochore</location>
    </subcellularLocation>
    <subcellularLocation>
        <location evidence="10">Nucleus</location>
    </subcellularLocation>
</comment>
<proteinExistence type="inferred from homology"/>
<evidence type="ECO:0000256" key="6">
    <source>
        <dbReference type="ARBA" id="ARBA00023054"/>
    </source>
</evidence>
<evidence type="ECO:0000256" key="8">
    <source>
        <dbReference type="ARBA" id="ARBA00023306"/>
    </source>
</evidence>
<evidence type="ECO:0000256" key="4">
    <source>
        <dbReference type="ARBA" id="ARBA00022776"/>
    </source>
</evidence>
<organism evidence="14 15">
    <name type="scientific">Jaapia argillacea MUCL 33604</name>
    <dbReference type="NCBI Taxonomy" id="933084"/>
    <lineage>
        <taxon>Eukaryota</taxon>
        <taxon>Fungi</taxon>
        <taxon>Dikarya</taxon>
        <taxon>Basidiomycota</taxon>
        <taxon>Agaricomycotina</taxon>
        <taxon>Agaricomycetes</taxon>
        <taxon>Agaricomycetidae</taxon>
        <taxon>Jaapiales</taxon>
        <taxon>Jaapiaceae</taxon>
        <taxon>Jaapia</taxon>
    </lineage>
</organism>
<feature type="region of interest" description="Disordered" evidence="12">
    <location>
        <begin position="1"/>
        <end position="121"/>
    </location>
</feature>
<feature type="domain" description="Kinetochore protein Ndc80 CH" evidence="13">
    <location>
        <begin position="104"/>
        <end position="228"/>
    </location>
</feature>
<evidence type="ECO:0000256" key="9">
    <source>
        <dbReference type="ARBA" id="ARBA00023328"/>
    </source>
</evidence>
<keyword evidence="8 10" id="KW-0131">Cell cycle</keyword>
<comment type="similarity">
    <text evidence="1 10">Belongs to the NDC80/HEC1 family.</text>
</comment>
<keyword evidence="3 10" id="KW-0132">Cell division</keyword>
<accession>A0A067PXW9</accession>
<keyword evidence="2 10" id="KW-0158">Chromosome</keyword>
<dbReference type="EMBL" id="KL197715">
    <property type="protein sequence ID" value="KDQ59539.1"/>
    <property type="molecule type" value="Genomic_DNA"/>
</dbReference>
<evidence type="ECO:0000256" key="7">
    <source>
        <dbReference type="ARBA" id="ARBA00023242"/>
    </source>
</evidence>
<dbReference type="FunCoup" id="A0A067PXW9">
    <property type="interactions" value="200"/>
</dbReference>
<dbReference type="GO" id="GO:0005634">
    <property type="term" value="C:nucleus"/>
    <property type="evidence" value="ECO:0007669"/>
    <property type="project" value="UniProtKB-SubCell"/>
</dbReference>
<feature type="coiled-coil region" evidence="11">
    <location>
        <begin position="290"/>
        <end position="376"/>
    </location>
</feature>
<evidence type="ECO:0000313" key="14">
    <source>
        <dbReference type="EMBL" id="KDQ59539.1"/>
    </source>
</evidence>
<keyword evidence="6 11" id="KW-0175">Coiled coil</keyword>
<feature type="coiled-coil region" evidence="11">
    <location>
        <begin position="512"/>
        <end position="546"/>
    </location>
</feature>
<dbReference type="GO" id="GO:0031262">
    <property type="term" value="C:Ndc80 complex"/>
    <property type="evidence" value="ECO:0007669"/>
    <property type="project" value="UniProtKB-UniRule"/>
</dbReference>
<dbReference type="OrthoDB" id="7459479at2759"/>
<evidence type="ECO:0000256" key="11">
    <source>
        <dbReference type="SAM" id="Coils"/>
    </source>
</evidence>
<reference evidence="15" key="1">
    <citation type="journal article" date="2014" name="Proc. Natl. Acad. Sci. U.S.A.">
        <title>Extensive sampling of basidiomycete genomes demonstrates inadequacy of the white-rot/brown-rot paradigm for wood decay fungi.</title>
        <authorList>
            <person name="Riley R."/>
            <person name="Salamov A.A."/>
            <person name="Brown D.W."/>
            <person name="Nagy L.G."/>
            <person name="Floudas D."/>
            <person name="Held B.W."/>
            <person name="Levasseur A."/>
            <person name="Lombard V."/>
            <person name="Morin E."/>
            <person name="Otillar R."/>
            <person name="Lindquist E.A."/>
            <person name="Sun H."/>
            <person name="LaButti K.M."/>
            <person name="Schmutz J."/>
            <person name="Jabbour D."/>
            <person name="Luo H."/>
            <person name="Baker S.E."/>
            <person name="Pisabarro A.G."/>
            <person name="Walton J.D."/>
            <person name="Blanchette R.A."/>
            <person name="Henrissat B."/>
            <person name="Martin F."/>
            <person name="Cullen D."/>
            <person name="Hibbett D.S."/>
            <person name="Grigoriev I.V."/>
        </authorList>
    </citation>
    <scope>NUCLEOTIDE SEQUENCE [LARGE SCALE GENOMIC DNA]</scope>
    <source>
        <strain evidence="15">MUCL 33604</strain>
    </source>
</reference>
<dbReference type="InterPro" id="IPR038273">
    <property type="entry name" value="Ndc80_sf"/>
</dbReference>
<evidence type="ECO:0000313" key="15">
    <source>
        <dbReference type="Proteomes" id="UP000027265"/>
    </source>
</evidence>
<dbReference type="InterPro" id="IPR005550">
    <property type="entry name" value="Kinetochore_Ndc80"/>
</dbReference>
<comment type="subunit">
    <text evidence="10">Component of the NDC80 complex.</text>
</comment>
<evidence type="ECO:0000256" key="1">
    <source>
        <dbReference type="ARBA" id="ARBA00007050"/>
    </source>
</evidence>
<protein>
    <recommendedName>
        <fullName evidence="10">Kinetochore protein NDC80</fullName>
    </recommendedName>
</protein>
<evidence type="ECO:0000256" key="2">
    <source>
        <dbReference type="ARBA" id="ARBA00022454"/>
    </source>
</evidence>
<keyword evidence="15" id="KW-1185">Reference proteome</keyword>
<name>A0A067PXW9_9AGAM</name>
<dbReference type="Proteomes" id="UP000027265">
    <property type="component" value="Unassembled WGS sequence"/>
</dbReference>
<dbReference type="GO" id="GO:0051301">
    <property type="term" value="P:cell division"/>
    <property type="evidence" value="ECO:0007669"/>
    <property type="project" value="UniProtKB-UniRule"/>
</dbReference>
<evidence type="ECO:0000256" key="5">
    <source>
        <dbReference type="ARBA" id="ARBA00022838"/>
    </source>
</evidence>
<dbReference type="Gene3D" id="1.10.418.30">
    <property type="entry name" value="Ncd80 complex, Ncd80 subunit"/>
    <property type="match status" value="1"/>
</dbReference>
<dbReference type="PANTHER" id="PTHR10643:SF2">
    <property type="entry name" value="KINETOCHORE PROTEIN NDC80 HOMOLOG"/>
    <property type="match status" value="1"/>
</dbReference>
<dbReference type="Pfam" id="PF03801">
    <property type="entry name" value="Ndc80_HEC"/>
    <property type="match status" value="1"/>
</dbReference>
<dbReference type="HOGENOM" id="CLU_012583_1_1_1"/>
<comment type="function">
    <text evidence="10">Acts as a component of the essential kinetochore-associated NDC80 complex, which is required for chromosome segregation and spindle checkpoint activity.</text>
</comment>
<feature type="compositionally biased region" description="Polar residues" evidence="12">
    <location>
        <begin position="56"/>
        <end position="75"/>
    </location>
</feature>
<evidence type="ECO:0000259" key="13">
    <source>
        <dbReference type="Pfam" id="PF03801"/>
    </source>
</evidence>
<evidence type="ECO:0000256" key="10">
    <source>
        <dbReference type="RuleBase" id="RU368072"/>
    </source>
</evidence>
<evidence type="ECO:0000256" key="3">
    <source>
        <dbReference type="ARBA" id="ARBA00022618"/>
    </source>
</evidence>
<evidence type="ECO:0000256" key="12">
    <source>
        <dbReference type="SAM" id="MobiDB-lite"/>
    </source>
</evidence>
<dbReference type="STRING" id="933084.A0A067PXW9"/>
<dbReference type="InParanoid" id="A0A067PXW9"/>
<feature type="compositionally biased region" description="Basic and acidic residues" evidence="12">
    <location>
        <begin position="111"/>
        <end position="121"/>
    </location>
</feature>